<dbReference type="Gene3D" id="1.10.10.10">
    <property type="entry name" value="Winged helix-like DNA-binding domain superfamily/Winged helix DNA-binding domain"/>
    <property type="match status" value="1"/>
</dbReference>
<dbReference type="InterPro" id="IPR036388">
    <property type="entry name" value="WH-like_DNA-bd_sf"/>
</dbReference>
<dbReference type="PANTHER" id="PTHR30419:SF8">
    <property type="entry name" value="NITROGEN ASSIMILATION TRANSCRIPTIONAL ACTIVATOR-RELATED"/>
    <property type="match status" value="1"/>
</dbReference>
<keyword evidence="2" id="KW-0805">Transcription regulation</keyword>
<protein>
    <submittedName>
        <fullName evidence="6">LysR family transcriptional regulator</fullName>
    </submittedName>
</protein>
<dbReference type="Gene3D" id="3.40.190.290">
    <property type="match status" value="1"/>
</dbReference>
<accession>A0ABS3LV11</accession>
<keyword evidence="7" id="KW-1185">Reference proteome</keyword>
<dbReference type="PANTHER" id="PTHR30419">
    <property type="entry name" value="HTH-TYPE TRANSCRIPTIONAL REGULATOR YBHD"/>
    <property type="match status" value="1"/>
</dbReference>
<dbReference type="Pfam" id="PF00126">
    <property type="entry name" value="HTH_1"/>
    <property type="match status" value="1"/>
</dbReference>
<dbReference type="InterPro" id="IPR000847">
    <property type="entry name" value="LysR_HTH_N"/>
</dbReference>
<evidence type="ECO:0000256" key="4">
    <source>
        <dbReference type="ARBA" id="ARBA00023163"/>
    </source>
</evidence>
<evidence type="ECO:0000313" key="7">
    <source>
        <dbReference type="Proteomes" id="UP000664771"/>
    </source>
</evidence>
<dbReference type="InterPro" id="IPR036390">
    <property type="entry name" value="WH_DNA-bd_sf"/>
</dbReference>
<dbReference type="InterPro" id="IPR050950">
    <property type="entry name" value="HTH-type_LysR_regulators"/>
</dbReference>
<evidence type="ECO:0000256" key="2">
    <source>
        <dbReference type="ARBA" id="ARBA00023015"/>
    </source>
</evidence>
<dbReference type="PRINTS" id="PR00039">
    <property type="entry name" value="HTHLYSR"/>
</dbReference>
<comment type="caution">
    <text evidence="6">The sequence shown here is derived from an EMBL/GenBank/DDBJ whole genome shotgun (WGS) entry which is preliminary data.</text>
</comment>
<dbReference type="InterPro" id="IPR005119">
    <property type="entry name" value="LysR_subst-bd"/>
</dbReference>
<evidence type="ECO:0000256" key="3">
    <source>
        <dbReference type="ARBA" id="ARBA00023125"/>
    </source>
</evidence>
<dbReference type="EMBL" id="JAFVMF010000007">
    <property type="protein sequence ID" value="MBO1359729.1"/>
    <property type="molecule type" value="Genomic_DNA"/>
</dbReference>
<sequence>MNVDSRDLRYFEVIAELGHLRLAAEQLHLSQPALSKCVRRLESAVGARLFEREGRGIRLTAVGDALLQQARRLNLMTTNALREIQEFAAGGAGVLRIGCGPVMSELMLPAVCEILTRNMPNVKVTITVGMNYILRDELRHGNIDAILGLVTDADEEFSSHPLLTDTVVIAATQTHRLFRRKNVSIADLADEQWVLPVQQVASRVWLDERFKAYGLPPPKARMEVNATPLLLPMIAHSGLVCFVSRHILARQLQAPYLKELPIETLTMQRKLGLTTGRTALPPAVLRFVSLMESEASDFVHSQ</sequence>
<dbReference type="SUPFAM" id="SSF53850">
    <property type="entry name" value="Periplasmic binding protein-like II"/>
    <property type="match status" value="1"/>
</dbReference>
<dbReference type="RefSeq" id="WP_207881064.1">
    <property type="nucleotide sequence ID" value="NZ_JAFVMF010000007.1"/>
</dbReference>
<keyword evidence="3" id="KW-0238">DNA-binding</keyword>
<keyword evidence="4" id="KW-0804">Transcription</keyword>
<name>A0ABS3LV11_9PROT</name>
<comment type="similarity">
    <text evidence="1">Belongs to the LysR transcriptional regulatory family.</text>
</comment>
<evidence type="ECO:0000256" key="1">
    <source>
        <dbReference type="ARBA" id="ARBA00009437"/>
    </source>
</evidence>
<dbReference type="Pfam" id="PF03466">
    <property type="entry name" value="LysR_substrate"/>
    <property type="match status" value="1"/>
</dbReference>
<gene>
    <name evidence="6" type="ORF">J2D73_07965</name>
</gene>
<dbReference type="Proteomes" id="UP000664771">
    <property type="component" value="Unassembled WGS sequence"/>
</dbReference>
<reference evidence="6 7" key="1">
    <citation type="submission" date="2021-03" db="EMBL/GenBank/DDBJ databases">
        <title>The complete genome sequence of Acetobacter sacchari TBRC 11175.</title>
        <authorList>
            <person name="Charoenyingcharoen P."/>
            <person name="Yukphan P."/>
        </authorList>
    </citation>
    <scope>NUCLEOTIDE SEQUENCE [LARGE SCALE GENOMIC DNA]</scope>
    <source>
        <strain evidence="6 7">TBRC 11175</strain>
    </source>
</reference>
<dbReference type="PROSITE" id="PS50931">
    <property type="entry name" value="HTH_LYSR"/>
    <property type="match status" value="1"/>
</dbReference>
<evidence type="ECO:0000259" key="5">
    <source>
        <dbReference type="PROSITE" id="PS50931"/>
    </source>
</evidence>
<dbReference type="SUPFAM" id="SSF46785">
    <property type="entry name" value="Winged helix' DNA-binding domain"/>
    <property type="match status" value="1"/>
</dbReference>
<feature type="domain" description="HTH lysR-type" evidence="5">
    <location>
        <begin position="3"/>
        <end position="60"/>
    </location>
</feature>
<organism evidence="6 7">
    <name type="scientific">Acetobacter sacchari</name>
    <dbReference type="NCBI Taxonomy" id="2661687"/>
    <lineage>
        <taxon>Bacteria</taxon>
        <taxon>Pseudomonadati</taxon>
        <taxon>Pseudomonadota</taxon>
        <taxon>Alphaproteobacteria</taxon>
        <taxon>Acetobacterales</taxon>
        <taxon>Acetobacteraceae</taxon>
        <taxon>Acetobacter</taxon>
    </lineage>
</organism>
<evidence type="ECO:0000313" key="6">
    <source>
        <dbReference type="EMBL" id="MBO1359729.1"/>
    </source>
</evidence>
<proteinExistence type="inferred from homology"/>